<accession>A0A8J7IPK2</accession>
<dbReference type="Gene3D" id="3.40.50.300">
    <property type="entry name" value="P-loop containing nucleotide triphosphate hydrolases"/>
    <property type="match status" value="1"/>
</dbReference>
<dbReference type="InterPro" id="IPR003439">
    <property type="entry name" value="ABC_transporter-like_ATP-bd"/>
</dbReference>
<reference evidence="5" key="1">
    <citation type="submission" date="2020-12" db="EMBL/GenBank/DDBJ databases">
        <title>Geomonas sp. Red875, isolated from river sediment.</title>
        <authorList>
            <person name="Xu Z."/>
            <person name="Zhang Z."/>
            <person name="Masuda Y."/>
            <person name="Itoh H."/>
            <person name="Senoo K."/>
        </authorList>
    </citation>
    <scope>NUCLEOTIDE SEQUENCE</scope>
    <source>
        <strain evidence="5">Red875</strain>
    </source>
</reference>
<keyword evidence="3 5" id="KW-0067">ATP-binding</keyword>
<dbReference type="AlphaFoldDB" id="A0A8J7IPK2"/>
<protein>
    <submittedName>
        <fullName evidence="5">ABC transporter ATP-binding protein</fullName>
    </submittedName>
</protein>
<evidence type="ECO:0000256" key="1">
    <source>
        <dbReference type="ARBA" id="ARBA00022448"/>
    </source>
</evidence>
<organism evidence="5 6">
    <name type="scientific">Geomesophilobacter sediminis</name>
    <dbReference type="NCBI Taxonomy" id="2798584"/>
    <lineage>
        <taxon>Bacteria</taxon>
        <taxon>Pseudomonadati</taxon>
        <taxon>Thermodesulfobacteriota</taxon>
        <taxon>Desulfuromonadia</taxon>
        <taxon>Geobacterales</taxon>
        <taxon>Geobacteraceae</taxon>
        <taxon>Geomesophilobacter</taxon>
    </lineage>
</organism>
<evidence type="ECO:0000256" key="2">
    <source>
        <dbReference type="ARBA" id="ARBA00022741"/>
    </source>
</evidence>
<proteinExistence type="predicted"/>
<dbReference type="GO" id="GO:0005524">
    <property type="term" value="F:ATP binding"/>
    <property type="evidence" value="ECO:0007669"/>
    <property type="project" value="UniProtKB-KW"/>
</dbReference>
<dbReference type="SMART" id="SM00382">
    <property type="entry name" value="AAA"/>
    <property type="match status" value="1"/>
</dbReference>
<dbReference type="SUPFAM" id="SSF52540">
    <property type="entry name" value="P-loop containing nucleoside triphosphate hydrolases"/>
    <property type="match status" value="1"/>
</dbReference>
<dbReference type="InterPro" id="IPR027417">
    <property type="entry name" value="P-loop_NTPase"/>
</dbReference>
<gene>
    <name evidence="5" type="ORF">JFN93_06440</name>
</gene>
<evidence type="ECO:0000256" key="3">
    <source>
        <dbReference type="ARBA" id="ARBA00022840"/>
    </source>
</evidence>
<dbReference type="GO" id="GO:0016887">
    <property type="term" value="F:ATP hydrolysis activity"/>
    <property type="evidence" value="ECO:0007669"/>
    <property type="project" value="InterPro"/>
</dbReference>
<evidence type="ECO:0000313" key="6">
    <source>
        <dbReference type="Proteomes" id="UP000636888"/>
    </source>
</evidence>
<dbReference type="PANTHER" id="PTHR24220:SF659">
    <property type="entry name" value="TRANSPORTER, PUTATIVE-RELATED"/>
    <property type="match status" value="1"/>
</dbReference>
<evidence type="ECO:0000259" key="4">
    <source>
        <dbReference type="PROSITE" id="PS50893"/>
    </source>
</evidence>
<name>A0A8J7IPK2_9BACT</name>
<dbReference type="CDD" id="cd03255">
    <property type="entry name" value="ABC_MJ0796_LolCDE_FtsE"/>
    <property type="match status" value="1"/>
</dbReference>
<dbReference type="GO" id="GO:0005886">
    <property type="term" value="C:plasma membrane"/>
    <property type="evidence" value="ECO:0007669"/>
    <property type="project" value="TreeGrafter"/>
</dbReference>
<dbReference type="Pfam" id="PF00005">
    <property type="entry name" value="ABC_tran"/>
    <property type="match status" value="1"/>
</dbReference>
<sequence>MGKEKAMLLEAQQIFKNFGAETVLRSVSLSVDRGESVAVIGPSGSGKSTLISILGLLLEPSGGEVRFDGRALTGIPDHERSRVRNRSFGFIFQNPQLIGSLSVLDNVLVPARLARLGGMESAARKTLEALGLGHRLKHLPHQLSIGQKRRVAIARALILDPAVIFADEPTNDLDERLAEEVGHYLLALPQQGKALVMVTHDRSLADQADRVLRIAQGELLPAPVATRSTVPLSAGRGPALAQG</sequence>
<keyword evidence="6" id="KW-1185">Reference proteome</keyword>
<dbReference type="InterPro" id="IPR015854">
    <property type="entry name" value="ABC_transpr_LolD-like"/>
</dbReference>
<dbReference type="InterPro" id="IPR017911">
    <property type="entry name" value="MacB-like_ATP-bd"/>
</dbReference>
<comment type="caution">
    <text evidence="5">The sequence shown here is derived from an EMBL/GenBank/DDBJ whole genome shotgun (WGS) entry which is preliminary data.</text>
</comment>
<dbReference type="PANTHER" id="PTHR24220">
    <property type="entry name" value="IMPORT ATP-BINDING PROTEIN"/>
    <property type="match status" value="1"/>
</dbReference>
<dbReference type="GO" id="GO:0022857">
    <property type="term" value="F:transmembrane transporter activity"/>
    <property type="evidence" value="ECO:0007669"/>
    <property type="project" value="TreeGrafter"/>
</dbReference>
<evidence type="ECO:0000313" key="5">
    <source>
        <dbReference type="EMBL" id="MBJ6724339.1"/>
    </source>
</evidence>
<dbReference type="RefSeq" id="WP_199383173.1">
    <property type="nucleotide sequence ID" value="NZ_JAEMHM010000004.1"/>
</dbReference>
<dbReference type="EMBL" id="JAEMHM010000004">
    <property type="protein sequence ID" value="MBJ6724339.1"/>
    <property type="molecule type" value="Genomic_DNA"/>
</dbReference>
<dbReference type="Proteomes" id="UP000636888">
    <property type="component" value="Unassembled WGS sequence"/>
</dbReference>
<dbReference type="InterPro" id="IPR003593">
    <property type="entry name" value="AAA+_ATPase"/>
</dbReference>
<keyword evidence="2" id="KW-0547">Nucleotide-binding</keyword>
<feature type="domain" description="ABC transporter" evidence="4">
    <location>
        <begin position="9"/>
        <end position="241"/>
    </location>
</feature>
<dbReference type="PROSITE" id="PS50893">
    <property type="entry name" value="ABC_TRANSPORTER_2"/>
    <property type="match status" value="1"/>
</dbReference>
<keyword evidence="1" id="KW-0813">Transport</keyword>